<proteinExistence type="predicted"/>
<gene>
    <name evidence="1" type="ORF">SAMN05421855_102324</name>
</gene>
<dbReference type="Proteomes" id="UP000199321">
    <property type="component" value="Unassembled WGS sequence"/>
</dbReference>
<sequence length="195" mass="23035">MASEALLEKLNYTKAYRKTRLEVAHWVLEHPETLPELLEHCFTVKDDISYKAAWILEFVCIENLSLLYPYLDIYFEKLPTVYKDQAVRPLAKICEFLTTTYYKKKDAEIQKVLSEKHKETIVECCFDWLISNQKVACEVYAMQSLYYLGTEKDWIHSELITIIQANTHQRTHAYKARGKHILKQIEKLKSIPRNS</sequence>
<keyword evidence="2" id="KW-1185">Reference proteome</keyword>
<dbReference type="EMBL" id="FNBA01000002">
    <property type="protein sequence ID" value="SDE70759.1"/>
    <property type="molecule type" value="Genomic_DNA"/>
</dbReference>
<organism evidence="1 2">
    <name type="scientific">Ulvibacter litoralis</name>
    <dbReference type="NCBI Taxonomy" id="227084"/>
    <lineage>
        <taxon>Bacteria</taxon>
        <taxon>Pseudomonadati</taxon>
        <taxon>Bacteroidota</taxon>
        <taxon>Flavobacteriia</taxon>
        <taxon>Flavobacteriales</taxon>
        <taxon>Flavobacteriaceae</taxon>
        <taxon>Ulvibacter</taxon>
    </lineage>
</organism>
<evidence type="ECO:0008006" key="3">
    <source>
        <dbReference type="Google" id="ProtNLM"/>
    </source>
</evidence>
<protein>
    <recommendedName>
        <fullName evidence="3">Adenylosuccinate lyase</fullName>
    </recommendedName>
</protein>
<reference evidence="1 2" key="1">
    <citation type="submission" date="2016-10" db="EMBL/GenBank/DDBJ databases">
        <authorList>
            <person name="de Groot N.N."/>
        </authorList>
    </citation>
    <scope>NUCLEOTIDE SEQUENCE [LARGE SCALE GENOMIC DNA]</scope>
    <source>
        <strain evidence="1 2">DSM 16195</strain>
    </source>
</reference>
<dbReference type="RefSeq" id="WP_093142680.1">
    <property type="nucleotide sequence ID" value="NZ_BMWO01000002.1"/>
</dbReference>
<dbReference type="AlphaFoldDB" id="A0A1G7F4E0"/>
<dbReference type="STRING" id="227084.SAMN05421855_102324"/>
<dbReference type="OrthoDB" id="979487at2"/>
<name>A0A1G7F4E0_9FLAO</name>
<evidence type="ECO:0000313" key="1">
    <source>
        <dbReference type="EMBL" id="SDE70759.1"/>
    </source>
</evidence>
<accession>A0A1G7F4E0</accession>
<evidence type="ECO:0000313" key="2">
    <source>
        <dbReference type="Proteomes" id="UP000199321"/>
    </source>
</evidence>